<evidence type="ECO:0000313" key="1">
    <source>
        <dbReference type="EMBL" id="CAD7813747.1"/>
    </source>
</evidence>
<sequence length="231" mass="27461">MKFRIKNSSTFICLLFFNIYYCQNEEKEFNVSRFKELLSKSCPYNCEVETYSNNNFIRFNRNDSLITMEYEKDNFARTTFEKGNYSISYQYHSNLKIKSKNEYIYAISRSRSFQVGIEKNYDEQGNLISSINWETLPYDENISAPKKNIWEIAKEINHDFNFDILNDKSLFGIVLFQDKKTGKVNYTISKFLGDDNDILKFETYEYDGENGKFVKHEKKEVKLPKGGLIHY</sequence>
<dbReference type="Proteomes" id="UP000662618">
    <property type="component" value="Unassembled WGS sequence"/>
</dbReference>
<proteinExistence type="predicted"/>
<organism evidence="1 2">
    <name type="scientific">Chryseobacterium aquaeductus</name>
    <dbReference type="NCBI Taxonomy" id="2675056"/>
    <lineage>
        <taxon>Bacteria</taxon>
        <taxon>Pseudomonadati</taxon>
        <taxon>Bacteroidota</taxon>
        <taxon>Flavobacteriia</taxon>
        <taxon>Flavobacteriales</taxon>
        <taxon>Weeksellaceae</taxon>
        <taxon>Chryseobacterium group</taxon>
        <taxon>Chryseobacterium</taxon>
    </lineage>
</organism>
<dbReference type="AlphaFoldDB" id="A0A9N8MHQ6"/>
<gene>
    <name evidence="1" type="ORF">CHRY9390_02705</name>
</gene>
<comment type="caution">
    <text evidence="1">The sequence shown here is derived from an EMBL/GenBank/DDBJ whole genome shotgun (WGS) entry which is preliminary data.</text>
</comment>
<accession>A0A9N8MHQ6</accession>
<name>A0A9N8MHQ6_9FLAO</name>
<keyword evidence="2" id="KW-1185">Reference proteome</keyword>
<protein>
    <submittedName>
        <fullName evidence="1">Uncharacterized protein</fullName>
    </submittedName>
</protein>
<evidence type="ECO:0000313" key="2">
    <source>
        <dbReference type="Proteomes" id="UP000662618"/>
    </source>
</evidence>
<dbReference type="EMBL" id="CAJIMS010000001">
    <property type="protein sequence ID" value="CAD7813747.1"/>
    <property type="molecule type" value="Genomic_DNA"/>
</dbReference>
<reference evidence="1" key="1">
    <citation type="submission" date="2020-12" db="EMBL/GenBank/DDBJ databases">
        <authorList>
            <person name="Rodrigo-Torres L."/>
            <person name="Arahal R. D."/>
            <person name="Lucena T."/>
        </authorList>
    </citation>
    <scope>NUCLEOTIDE SEQUENCE</scope>
    <source>
        <strain evidence="1">CECT 9390</strain>
    </source>
</reference>